<proteinExistence type="predicted"/>
<protein>
    <submittedName>
        <fullName evidence="1">Uncharacterized protein</fullName>
    </submittedName>
</protein>
<organism evidence="1 2">
    <name type="scientific">Chloroflexus aggregans</name>
    <dbReference type="NCBI Taxonomy" id="152260"/>
    <lineage>
        <taxon>Bacteria</taxon>
        <taxon>Bacillati</taxon>
        <taxon>Chloroflexota</taxon>
        <taxon>Chloroflexia</taxon>
        <taxon>Chloroflexales</taxon>
        <taxon>Chloroflexineae</taxon>
        <taxon>Chloroflexaceae</taxon>
        <taxon>Chloroflexus</taxon>
    </lineage>
</organism>
<dbReference type="Proteomes" id="UP000243376">
    <property type="component" value="Unassembled WGS sequence"/>
</dbReference>
<comment type="caution">
    <text evidence="1">The sequence shown here is derived from an EMBL/GenBank/DDBJ whole genome shotgun (WGS) entry which is preliminary data.</text>
</comment>
<gene>
    <name evidence="1" type="ORF">C0184_08445</name>
</gene>
<reference evidence="1 2" key="1">
    <citation type="submission" date="2018-01" db="EMBL/GenBank/DDBJ databases">
        <title>Metagenomic assembled genomes from two thermal pools in the Uzon Caldera, Kamchatka, Russia.</title>
        <authorList>
            <person name="Wilkins L."/>
            <person name="Ettinger C."/>
        </authorList>
    </citation>
    <scope>NUCLEOTIDE SEQUENCE [LARGE SCALE GENOMIC DNA]</scope>
    <source>
        <strain evidence="1">ZAV-02</strain>
    </source>
</reference>
<dbReference type="EMBL" id="PNIQ01000558">
    <property type="protein sequence ID" value="PMP81290.1"/>
    <property type="molecule type" value="Genomic_DNA"/>
</dbReference>
<name>A0A2J6X4G5_9CHLR</name>
<accession>A0A2J6X4G5</accession>
<sequence>MIVDRSETLEASELENAIRSATAKVALYVANAAVMGDRNVLWWAKCYHRHAMLCCQNVLRLDGNREAPVPMWDVEGSGGVFDAGSSLFEMRQANVATAIGCRTRVLGTLIGFLQR</sequence>
<evidence type="ECO:0000313" key="2">
    <source>
        <dbReference type="Proteomes" id="UP000243376"/>
    </source>
</evidence>
<dbReference type="AlphaFoldDB" id="A0A2J6X4G5"/>
<evidence type="ECO:0000313" key="1">
    <source>
        <dbReference type="EMBL" id="PMP81290.1"/>
    </source>
</evidence>